<proteinExistence type="predicted"/>
<evidence type="ECO:0008006" key="4">
    <source>
        <dbReference type="Google" id="ProtNLM"/>
    </source>
</evidence>
<protein>
    <recommendedName>
        <fullName evidence="4">Lipoprotein</fullName>
    </recommendedName>
</protein>
<dbReference type="STRING" id="657014.SAMN04488092_11494"/>
<dbReference type="AlphaFoldDB" id="A0A1H9JC19"/>
<evidence type="ECO:0000256" key="1">
    <source>
        <dbReference type="SAM" id="SignalP"/>
    </source>
</evidence>
<dbReference type="Proteomes" id="UP000198634">
    <property type="component" value="Unassembled WGS sequence"/>
</dbReference>
<evidence type="ECO:0000313" key="3">
    <source>
        <dbReference type="Proteomes" id="UP000198634"/>
    </source>
</evidence>
<name>A0A1H9JC19_9RHOB</name>
<evidence type="ECO:0000313" key="2">
    <source>
        <dbReference type="EMBL" id="SEQ84279.1"/>
    </source>
</evidence>
<accession>A0A1H9JC19</accession>
<organism evidence="2 3">
    <name type="scientific">Thalassovita taeanensis</name>
    <dbReference type="NCBI Taxonomy" id="657014"/>
    <lineage>
        <taxon>Bacteria</taxon>
        <taxon>Pseudomonadati</taxon>
        <taxon>Pseudomonadota</taxon>
        <taxon>Alphaproteobacteria</taxon>
        <taxon>Rhodobacterales</taxon>
        <taxon>Roseobacteraceae</taxon>
        <taxon>Thalassovita</taxon>
    </lineage>
</organism>
<sequence>MRTTLSALLISTLVVSGCGAARESRLNPFNWFGRSQSTPTTVASEQTANPLIPQSSKLKRKDLPYQGQLVDQVSDLVIEKVPGGALVRVTGVSAAQGAFDVRLIAQNGGKPDDGVLSYELRALQPAYRRPVVGPAAGRTVTVARFLSEETLIGVKTIQVVGNQNVRSSRRR</sequence>
<feature type="chain" id="PRO_5009301003" description="Lipoprotein" evidence="1">
    <location>
        <begin position="21"/>
        <end position="171"/>
    </location>
</feature>
<dbReference type="RefSeq" id="WP_090270852.1">
    <property type="nucleotide sequence ID" value="NZ_FOEP01000014.1"/>
</dbReference>
<dbReference type="PROSITE" id="PS51257">
    <property type="entry name" value="PROKAR_LIPOPROTEIN"/>
    <property type="match status" value="1"/>
</dbReference>
<keyword evidence="3" id="KW-1185">Reference proteome</keyword>
<dbReference type="EMBL" id="FOEP01000014">
    <property type="protein sequence ID" value="SEQ84279.1"/>
    <property type="molecule type" value="Genomic_DNA"/>
</dbReference>
<reference evidence="2 3" key="1">
    <citation type="submission" date="2016-10" db="EMBL/GenBank/DDBJ databases">
        <authorList>
            <person name="de Groot N.N."/>
        </authorList>
    </citation>
    <scope>NUCLEOTIDE SEQUENCE [LARGE SCALE GENOMIC DNA]</scope>
    <source>
        <strain evidence="2 3">DSM 22007</strain>
    </source>
</reference>
<gene>
    <name evidence="2" type="ORF">SAMN04488092_11494</name>
</gene>
<feature type="signal peptide" evidence="1">
    <location>
        <begin position="1"/>
        <end position="20"/>
    </location>
</feature>
<keyword evidence="1" id="KW-0732">Signal</keyword>
<dbReference type="OrthoDB" id="7773807at2"/>